<dbReference type="RefSeq" id="WP_004057736.1">
    <property type="nucleotide sequence ID" value="NC_017941.2"/>
</dbReference>
<dbReference type="Proteomes" id="UP000006469">
    <property type="component" value="Chromosome"/>
</dbReference>
<comment type="cofactor">
    <cofactor evidence="1">
        <name>Mg(2+)</name>
        <dbReference type="ChEBI" id="CHEBI:18420"/>
    </cofactor>
</comment>
<dbReference type="GO" id="GO:0050532">
    <property type="term" value="F:2-phosphosulfolactate phosphatase activity"/>
    <property type="evidence" value="ECO:0007669"/>
    <property type="project" value="UniProtKB-EC"/>
</dbReference>
<dbReference type="PANTHER" id="PTHR37311:SF1">
    <property type="entry name" value="2-PHOSPHOSULFOLACTATE PHOSPHATASE-RELATED"/>
    <property type="match status" value="1"/>
</dbReference>
<evidence type="ECO:0000256" key="2">
    <source>
        <dbReference type="ARBA" id="ARBA00009997"/>
    </source>
</evidence>
<dbReference type="GO" id="GO:0050545">
    <property type="term" value="F:sulfopyruvate decarboxylase activity"/>
    <property type="evidence" value="ECO:0007669"/>
    <property type="project" value="TreeGrafter"/>
</dbReference>
<reference evidence="8 12" key="2">
    <citation type="journal article" date="2012" name="J. Bacteriol.">
        <title>Complete genome sequence of the metabolically versatile halophilic archaeon Haloferax mediterranei, a poly(3-hydroxybutyrate-co-3-hydroxyvalerate) producer.</title>
        <authorList>
            <person name="Han J."/>
            <person name="Zhang F."/>
            <person name="Hou J."/>
            <person name="Liu X."/>
            <person name="Li M."/>
            <person name="Liu H."/>
            <person name="Cai L."/>
            <person name="Zhang B."/>
            <person name="Chen Y."/>
            <person name="Zhou J."/>
            <person name="Hu S."/>
            <person name="Xiang H."/>
        </authorList>
    </citation>
    <scope>NUCLEOTIDE SEQUENCE [LARGE SCALE GENOMIC DNA]</scope>
    <source>
        <strain evidence="12">ATCC 33500 / DSM 1411 / JCM 8866 / NBRC 14739 / NCIMB 2177 / R-4</strain>
        <strain evidence="8">CGMCC 1.2087</strain>
    </source>
</reference>
<dbReference type="HOGENOM" id="CLU_1076077_0_0_2"/>
<evidence type="ECO:0000256" key="3">
    <source>
        <dbReference type="ARBA" id="ARBA00012953"/>
    </source>
</evidence>
<sequence length="241" mass="26724">MHATSEQSVSDRILRSRSEISEHPPAGDYVVVDVTHFSTTVSELLGNGAAYVHITDERGDEFEFQERVPDTLIGGSKTEEYDPDPGYDFFNSPSYVQRLDVASQPTAMTSKNGGRAVTTLKNRGGDDVEVFVGGYTNAEAIAEYLQDRDRPTFIVAAGSGGEMTTDDMLGAVLIDRHLRDQPLSHAERAHFDVLLQAAKGPRYEEKHEIRQADLHEYATAINSRDVVPWLEGDKLVRAQDR</sequence>
<reference evidence="10 13" key="3">
    <citation type="journal article" date="2014" name="PLoS Genet.">
        <title>Phylogenetically driven sequencing of extremely halophilic archaea reveals strategies for static and dynamic osmo-response.</title>
        <authorList>
            <person name="Becker E.A."/>
            <person name="Seitzer P.M."/>
            <person name="Tritt A."/>
            <person name="Larsen D."/>
            <person name="Krusor M."/>
            <person name="Yao A.I."/>
            <person name="Wu D."/>
            <person name="Madern D."/>
            <person name="Eisen J.A."/>
            <person name="Darling A.E."/>
            <person name="Facciotti M.T."/>
        </authorList>
    </citation>
    <scope>NUCLEOTIDE SEQUENCE [LARGE SCALE GENOMIC DNA]</scope>
    <source>
        <strain evidence="10">ATCC 33500</strain>
        <strain evidence="13">ATCC 33500 / DSM 1411 / JCM 8866 / NBRC 14739 / NCIMB 2177 / R-4</strain>
    </source>
</reference>
<dbReference type="SUPFAM" id="SSF142823">
    <property type="entry name" value="ComB-like"/>
    <property type="match status" value="1"/>
</dbReference>
<evidence type="ECO:0000256" key="4">
    <source>
        <dbReference type="ARBA" id="ARBA00022801"/>
    </source>
</evidence>
<dbReference type="InterPro" id="IPR005238">
    <property type="entry name" value="ComB-like"/>
</dbReference>
<organism evidence="8 12">
    <name type="scientific">Haloferax mediterranei (strain ATCC 33500 / DSM 1411 / JCM 8866 / NBRC 14739 / NCIMB 2177 / R-4)</name>
    <name type="common">Halobacterium mediterranei</name>
    <dbReference type="NCBI Taxonomy" id="523841"/>
    <lineage>
        <taxon>Archaea</taxon>
        <taxon>Methanobacteriati</taxon>
        <taxon>Methanobacteriota</taxon>
        <taxon>Stenosarchaea group</taxon>
        <taxon>Halobacteria</taxon>
        <taxon>Halobacteriales</taxon>
        <taxon>Haloferacaceae</taxon>
        <taxon>Haloferax</taxon>
    </lineage>
</organism>
<gene>
    <name evidence="8" type="ordered locus">HFX_0565</name>
    <name evidence="9" type="ORF">BM92_06425</name>
    <name evidence="10" type="ORF">C439_07635</name>
    <name evidence="11" type="ORF">E6P09_05880</name>
</gene>
<dbReference type="Pfam" id="PF04029">
    <property type="entry name" value="2-ph_phosp"/>
    <property type="match status" value="1"/>
</dbReference>
<dbReference type="Proteomes" id="UP000027075">
    <property type="component" value="Chromosome"/>
</dbReference>
<dbReference type="Proteomes" id="UP000299011">
    <property type="component" value="Chromosome"/>
</dbReference>
<name>I3R230_HALMT</name>
<evidence type="ECO:0000313" key="8">
    <source>
        <dbReference type="EMBL" id="AFK18290.1"/>
    </source>
</evidence>
<reference evidence="8" key="1">
    <citation type="journal article" date="2012" name="Appl. Environ. Microbiol.">
        <title>Identification of the haloarchaeal phasin (PhaP) that functions in polyhydroxyalkanoate accumulation and granule formation in Haloferax mediterranei.</title>
        <authorList>
            <person name="Cai S."/>
            <person name="Cai L."/>
            <person name="Liu H."/>
            <person name="Liu X."/>
            <person name="Han J."/>
            <person name="Zhou J."/>
            <person name="Xiang H."/>
        </authorList>
    </citation>
    <scope>NUCLEOTIDE SEQUENCE</scope>
    <source>
        <strain evidence="8">CGMCC 1.2087</strain>
    </source>
</reference>
<dbReference type="PANTHER" id="PTHR37311">
    <property type="entry name" value="2-PHOSPHOSULFOLACTATE PHOSPHATASE-RELATED"/>
    <property type="match status" value="1"/>
</dbReference>
<dbReference type="STRING" id="523841.HFX_0565"/>
<evidence type="ECO:0000313" key="15">
    <source>
        <dbReference type="Proteomes" id="UP000299011"/>
    </source>
</evidence>
<dbReference type="PaxDb" id="523841-HFX_0565"/>
<evidence type="ECO:0000313" key="13">
    <source>
        <dbReference type="Proteomes" id="UP000011603"/>
    </source>
</evidence>
<proteinExistence type="inferred from homology"/>
<feature type="compositionally biased region" description="Polar residues" evidence="7">
    <location>
        <begin position="1"/>
        <end position="10"/>
    </location>
</feature>
<evidence type="ECO:0000256" key="7">
    <source>
        <dbReference type="SAM" id="MobiDB-lite"/>
    </source>
</evidence>
<keyword evidence="4 10" id="KW-0378">Hydrolase</keyword>
<reference evidence="8" key="5">
    <citation type="submission" date="2014-05" db="EMBL/GenBank/DDBJ databases">
        <authorList>
            <person name="Wang L."/>
            <person name="Yang H."/>
            <person name="Xiang H."/>
        </authorList>
    </citation>
    <scope>NUCLEOTIDE SEQUENCE</scope>
    <source>
        <strain evidence="8">CGMCC 1.2087</strain>
    </source>
</reference>
<comment type="catalytic activity">
    <reaction evidence="6">
        <text>(2R)-O-phospho-3-sulfolactate + H2O = (2R)-3-sulfolactate + phosphate</text>
        <dbReference type="Rhea" id="RHEA:23416"/>
        <dbReference type="ChEBI" id="CHEBI:15377"/>
        <dbReference type="ChEBI" id="CHEBI:15597"/>
        <dbReference type="ChEBI" id="CHEBI:43474"/>
        <dbReference type="ChEBI" id="CHEBI:58738"/>
        <dbReference type="EC" id="3.1.3.71"/>
    </reaction>
</comment>
<reference evidence="9 14" key="4">
    <citation type="submission" date="2014-04" db="EMBL/GenBank/DDBJ databases">
        <title>Transcriptional profiles of Haloferax mediterranei on the basis of nitrogen availability.</title>
        <authorList>
            <person name="Bautista V."/>
        </authorList>
    </citation>
    <scope>NUCLEOTIDE SEQUENCE [LARGE SCALE GENOMIC DNA]</scope>
    <source>
        <strain evidence="9">ATCC 33500</strain>
        <strain evidence="14">ATCC 33500 / DSM 1411 / JCM 8866 / NBRC 14739 / NCIMB 2177 / R-4</strain>
    </source>
</reference>
<evidence type="ECO:0000313" key="14">
    <source>
        <dbReference type="Proteomes" id="UP000027075"/>
    </source>
</evidence>
<evidence type="ECO:0000313" key="11">
    <source>
        <dbReference type="EMBL" id="QCQ74810.1"/>
    </source>
</evidence>
<evidence type="ECO:0000256" key="1">
    <source>
        <dbReference type="ARBA" id="ARBA00001946"/>
    </source>
</evidence>
<feature type="region of interest" description="Disordered" evidence="7">
    <location>
        <begin position="1"/>
        <end position="20"/>
    </location>
</feature>
<dbReference type="EC" id="3.1.3.71" evidence="3"/>
<dbReference type="InterPro" id="IPR036702">
    <property type="entry name" value="ComB-like_sf"/>
</dbReference>
<evidence type="ECO:0000256" key="6">
    <source>
        <dbReference type="ARBA" id="ARBA00033711"/>
    </source>
</evidence>
<reference evidence="11 15" key="6">
    <citation type="submission" date="2019-04" db="EMBL/GenBank/DDBJ databases">
        <title>Methylomes of two halophilic Archaea, Haloarcula marismortui and Haloferax mediterranei.</title>
        <authorList>
            <person name="DasSarma S."/>
            <person name="DasSarma P."/>
            <person name="DasSarma S."/>
            <person name="Fomenkov A."/>
            <person name="Vincze T."/>
            <person name="Anton B.P."/>
            <person name="Roberts R.J."/>
        </authorList>
    </citation>
    <scope>NUCLEOTIDE SEQUENCE [LARGE SCALE GENOMIC DNA]</scope>
    <source>
        <strain evidence="11">ATCC 33500</strain>
        <strain evidence="15">ATCC 33500 / DSM 1411 / JCM 8866 / NBRC 14739 / NCIMB 2177 / R-4</strain>
    </source>
</reference>
<dbReference type="KEGG" id="hme:HFX_0565"/>
<dbReference type="EMBL" id="AOLO01000007">
    <property type="protein sequence ID" value="EMA02436.1"/>
    <property type="molecule type" value="Genomic_DNA"/>
</dbReference>
<dbReference type="OrthoDB" id="233938at2157"/>
<evidence type="ECO:0000256" key="5">
    <source>
        <dbReference type="ARBA" id="ARBA00022842"/>
    </source>
</evidence>
<keyword evidence="5" id="KW-0460">Magnesium</keyword>
<dbReference type="Proteomes" id="UP000011603">
    <property type="component" value="Unassembled WGS sequence"/>
</dbReference>
<evidence type="ECO:0000313" key="10">
    <source>
        <dbReference type="EMBL" id="EMA02436.1"/>
    </source>
</evidence>
<comment type="similarity">
    <text evidence="2">Belongs to the ComB family.</text>
</comment>
<dbReference type="AlphaFoldDB" id="I3R230"/>
<evidence type="ECO:0000313" key="12">
    <source>
        <dbReference type="Proteomes" id="UP000006469"/>
    </source>
</evidence>
<dbReference type="EMBL" id="CP039139">
    <property type="protein sequence ID" value="QCQ74810.1"/>
    <property type="molecule type" value="Genomic_DNA"/>
</dbReference>
<dbReference type="EMBL" id="CP001868">
    <property type="protein sequence ID" value="AFK18290.1"/>
    <property type="molecule type" value="Genomic_DNA"/>
</dbReference>
<dbReference type="PATRIC" id="fig|523841.21.peg.1546"/>
<accession>I3R230</accession>
<dbReference type="GeneID" id="40155927"/>
<evidence type="ECO:0000313" key="9">
    <source>
        <dbReference type="EMBL" id="AHZ22309.1"/>
    </source>
</evidence>
<dbReference type="GO" id="GO:0000287">
    <property type="term" value="F:magnesium ion binding"/>
    <property type="evidence" value="ECO:0007669"/>
    <property type="project" value="InterPro"/>
</dbReference>
<protein>
    <recommendedName>
        <fullName evidence="3">2-phosphosulfolactate phosphatase</fullName>
        <ecNumber evidence="3">3.1.3.71</ecNumber>
    </recommendedName>
</protein>
<dbReference type="eggNOG" id="arCOG04871">
    <property type="taxonomic scope" value="Archaea"/>
</dbReference>
<dbReference type="Gene3D" id="3.90.1560.10">
    <property type="entry name" value="ComB-like"/>
    <property type="match status" value="1"/>
</dbReference>
<dbReference type="EMBL" id="CP007551">
    <property type="protein sequence ID" value="AHZ22309.1"/>
    <property type="molecule type" value="Genomic_DNA"/>
</dbReference>
<keyword evidence="13" id="KW-1185">Reference proteome</keyword>